<organism evidence="2 3">
    <name type="scientific">Trichlorobacter thiogenes</name>
    <dbReference type="NCBI Taxonomy" id="115783"/>
    <lineage>
        <taxon>Bacteria</taxon>
        <taxon>Pseudomonadati</taxon>
        <taxon>Thermodesulfobacteriota</taxon>
        <taxon>Desulfuromonadia</taxon>
        <taxon>Geobacterales</taxon>
        <taxon>Geobacteraceae</taxon>
        <taxon>Trichlorobacter</taxon>
    </lineage>
</organism>
<keyword evidence="3" id="KW-1185">Reference proteome</keyword>
<gene>
    <name evidence="2" type="ORF">SAMN02745119_00530</name>
</gene>
<name>A0A1T4KFK0_9BACT</name>
<dbReference type="AlphaFoldDB" id="A0A1T4KFK0"/>
<dbReference type="RefSeq" id="WP_078788814.1">
    <property type="nucleotide sequence ID" value="NZ_FUWR01000001.1"/>
</dbReference>
<accession>A0A1T4KFK0</accession>
<proteinExistence type="predicted"/>
<evidence type="ECO:0000256" key="1">
    <source>
        <dbReference type="SAM" id="SignalP"/>
    </source>
</evidence>
<protein>
    <submittedName>
        <fullName evidence="2">Uncharacterized protein</fullName>
    </submittedName>
</protein>
<dbReference type="STRING" id="115783.SAMN02745119_00530"/>
<feature type="signal peptide" evidence="1">
    <location>
        <begin position="1"/>
        <end position="20"/>
    </location>
</feature>
<sequence length="156" mass="17050">MRLKVVLFLILTAMATTAYAGPFTDEMSKCLVRSTSEADKTLLIKWIFAAMATHPDVKALSGVTPEMGEQLNKETGKLVMRLLTVSCKTETRQAVDFEGDDTFKASFGVLGQVAMQGLMANGEVSKYFSGFEKHLNAKELQRALGKKQTEPAAPVK</sequence>
<evidence type="ECO:0000313" key="3">
    <source>
        <dbReference type="Proteomes" id="UP000190102"/>
    </source>
</evidence>
<dbReference type="Proteomes" id="UP000190102">
    <property type="component" value="Unassembled WGS sequence"/>
</dbReference>
<dbReference type="OrthoDB" id="5508986at2"/>
<dbReference type="EMBL" id="FUWR01000001">
    <property type="protein sequence ID" value="SJZ41212.1"/>
    <property type="molecule type" value="Genomic_DNA"/>
</dbReference>
<keyword evidence="1" id="KW-0732">Signal</keyword>
<feature type="chain" id="PRO_5012797970" evidence="1">
    <location>
        <begin position="21"/>
        <end position="156"/>
    </location>
</feature>
<evidence type="ECO:0000313" key="2">
    <source>
        <dbReference type="EMBL" id="SJZ41212.1"/>
    </source>
</evidence>
<reference evidence="3" key="1">
    <citation type="submission" date="2017-02" db="EMBL/GenBank/DDBJ databases">
        <authorList>
            <person name="Varghese N."/>
            <person name="Submissions S."/>
        </authorList>
    </citation>
    <scope>NUCLEOTIDE SEQUENCE [LARGE SCALE GENOMIC DNA]</scope>
    <source>
        <strain evidence="3">ATCC BAA-34</strain>
    </source>
</reference>